<name>J9EY75_WUCBA</name>
<evidence type="ECO:0000259" key="1">
    <source>
        <dbReference type="Pfam" id="PF24998"/>
    </source>
</evidence>
<dbReference type="AlphaFoldDB" id="J9EY75"/>
<accession>J9EY75</accession>
<comment type="caution">
    <text evidence="2">The sequence shown here is derived from an EMBL/GenBank/DDBJ whole genome shotgun (WGS) entry which is preliminary data.</text>
</comment>
<gene>
    <name evidence="2" type="ORF">WUBG_01903</name>
</gene>
<dbReference type="Pfam" id="PF24998">
    <property type="entry name" value="DUF7778"/>
    <property type="match status" value="1"/>
</dbReference>
<dbReference type="InterPro" id="IPR056680">
    <property type="entry name" value="DUF7778"/>
</dbReference>
<organism evidence="2 3">
    <name type="scientific">Wuchereria bancrofti</name>
    <dbReference type="NCBI Taxonomy" id="6293"/>
    <lineage>
        <taxon>Eukaryota</taxon>
        <taxon>Metazoa</taxon>
        <taxon>Ecdysozoa</taxon>
        <taxon>Nematoda</taxon>
        <taxon>Chromadorea</taxon>
        <taxon>Rhabditida</taxon>
        <taxon>Spirurina</taxon>
        <taxon>Spiruromorpha</taxon>
        <taxon>Filarioidea</taxon>
        <taxon>Onchocercidae</taxon>
        <taxon>Wuchereria</taxon>
    </lineage>
</organism>
<sequence>MTECDNPNMVEFSKDLKTPIELPSIESWPNDKCKFMERGKVLTKISSNKICCLQTQPIIGWHLCYVIRTSDDILIIFITPKKGFVLNLSSAVYMKISRNKSSISKRMSKVKVKWIFGKVELKFTENQILIWRQRFLSTFGQTGDQIKTSMIINPKIQNDKFDKNEMDHEGERDTTDSVLSLTGKYNLPSHSSKSSENSEHIESILLHSELEKTAISPVTSPHNKQFCNCHRLLGLISRDNTNYPNDTMLQRNSTKPISAIINNSSVENDNSKRENNTLAVNATQIGEKNYSSDEINDVQNFAKLPESIV</sequence>
<dbReference type="Proteomes" id="UP000004810">
    <property type="component" value="Unassembled WGS sequence"/>
</dbReference>
<feature type="domain" description="DUF7778" evidence="1">
    <location>
        <begin position="19"/>
        <end position="136"/>
    </location>
</feature>
<reference evidence="3" key="1">
    <citation type="submission" date="2012-08" db="EMBL/GenBank/DDBJ databases">
        <title>The Genome Sequence of Wuchereria bancrofti.</title>
        <authorList>
            <person name="Nutman T.B."/>
            <person name="Fink D.L."/>
            <person name="Russ C."/>
            <person name="Young S."/>
            <person name="Zeng Q."/>
            <person name="Koehrsen M."/>
            <person name="Alvarado L."/>
            <person name="Berlin A."/>
            <person name="Chapman S.B."/>
            <person name="Chen Z."/>
            <person name="Freedman E."/>
            <person name="Gellesch M."/>
            <person name="Goldberg J."/>
            <person name="Griggs A."/>
            <person name="Gujja S."/>
            <person name="Heilman E.R."/>
            <person name="Heiman D."/>
            <person name="Hepburn T."/>
            <person name="Howarth C."/>
            <person name="Jen D."/>
            <person name="Larson L."/>
            <person name="Lewis B."/>
            <person name="Mehta T."/>
            <person name="Park D."/>
            <person name="Pearson M."/>
            <person name="Roberts A."/>
            <person name="Saif S."/>
            <person name="Shea T."/>
            <person name="Shenoy N."/>
            <person name="Sisk P."/>
            <person name="Stolte C."/>
            <person name="Sykes S."/>
            <person name="Walk T."/>
            <person name="White J."/>
            <person name="Yandava C."/>
            <person name="Haas B."/>
            <person name="Henn M.R."/>
            <person name="Nusbaum C."/>
            <person name="Birren B."/>
        </authorList>
    </citation>
    <scope>NUCLEOTIDE SEQUENCE [LARGE SCALE GENOMIC DNA]</scope>
    <source>
        <strain evidence="3">NA</strain>
    </source>
</reference>
<dbReference type="PANTHER" id="PTHR36947">
    <property type="entry name" value="PROTEIN CBG04364"/>
    <property type="match status" value="1"/>
</dbReference>
<protein>
    <recommendedName>
        <fullName evidence="1">DUF7778 domain-containing protein</fullName>
    </recommendedName>
</protein>
<evidence type="ECO:0000313" key="2">
    <source>
        <dbReference type="EMBL" id="EJW87188.1"/>
    </source>
</evidence>
<proteinExistence type="predicted"/>
<dbReference type="EMBL" id="ADBV01000466">
    <property type="protein sequence ID" value="EJW87188.1"/>
    <property type="molecule type" value="Genomic_DNA"/>
</dbReference>
<evidence type="ECO:0000313" key="3">
    <source>
        <dbReference type="Proteomes" id="UP000004810"/>
    </source>
</evidence>
<dbReference type="PANTHER" id="PTHR36947:SF6">
    <property type="entry name" value="TLDC DOMAIN-CONTAINING PROTEIN"/>
    <property type="match status" value="1"/>
</dbReference>